<evidence type="ECO:0000256" key="2">
    <source>
        <dbReference type="ARBA" id="ARBA00023002"/>
    </source>
</evidence>
<dbReference type="PANTHER" id="PTHR48107:SF16">
    <property type="entry name" value="NADPH-DEPENDENT ALDEHYDE REDUCTASE 1, CHLOROPLASTIC"/>
    <property type="match status" value="1"/>
</dbReference>
<dbReference type="GO" id="GO:0008206">
    <property type="term" value="P:bile acid metabolic process"/>
    <property type="evidence" value="ECO:0007669"/>
    <property type="project" value="UniProtKB-ARBA"/>
</dbReference>
<evidence type="ECO:0000256" key="1">
    <source>
        <dbReference type="ARBA" id="ARBA00006484"/>
    </source>
</evidence>
<comment type="caution">
    <text evidence="3">The sequence shown here is derived from an EMBL/GenBank/DDBJ whole genome shotgun (WGS) entry which is preliminary data.</text>
</comment>
<dbReference type="PRINTS" id="PR00081">
    <property type="entry name" value="GDHRDH"/>
</dbReference>
<dbReference type="InterPro" id="IPR020904">
    <property type="entry name" value="Sc_DH/Rdtase_CS"/>
</dbReference>
<evidence type="ECO:0000313" key="3">
    <source>
        <dbReference type="EMBL" id="MBB3110753.1"/>
    </source>
</evidence>
<dbReference type="GO" id="GO:0016614">
    <property type="term" value="F:oxidoreductase activity, acting on CH-OH group of donors"/>
    <property type="evidence" value="ECO:0007669"/>
    <property type="project" value="UniProtKB-ARBA"/>
</dbReference>
<sequence length="310" mass="33816">MSNSYNNYKPSPYPVYPYYSKETKMTEQPIAFPPQHQPQQPGMEYLMQPLPIVENPSYLGSHKLKHKVAIISGGDSGIGRATAIAFAKEGAAVVIVYLDEHKDAEATKKRIEQLGGRCLLICADLRLKANNQAVVDATIKTFGQLDIVVNNLGVQYPQESLLDITEEQLVHTYQTNIFSFFFMTQAALPHLKSGSSIINTASITAYQGEKTLIDYSSTKGAIVSFTRSLALNLVDKGIRVNAVAPGPIWTPLIPASFSAERVATFGTDTPMKRAGQPFELAPTYVYLASSDSGYVTGETLHVNGGDFITS</sequence>
<dbReference type="Gene3D" id="3.40.50.720">
    <property type="entry name" value="NAD(P)-binding Rossmann-like Domain"/>
    <property type="match status" value="1"/>
</dbReference>
<reference evidence="3 4" key="1">
    <citation type="submission" date="2020-08" db="EMBL/GenBank/DDBJ databases">
        <title>Genomic Encyclopedia of Type Strains, Phase III (KMG-III): the genomes of soil and plant-associated and newly described type strains.</title>
        <authorList>
            <person name="Whitman W."/>
        </authorList>
    </citation>
    <scope>NUCLEOTIDE SEQUENCE [LARGE SCALE GENOMIC DNA]</scope>
    <source>
        <strain evidence="3 4">CECT 5862</strain>
    </source>
</reference>
<protein>
    <submittedName>
        <fullName evidence="3">NAD(P)-dependent dehydrogenase (Short-subunit alcohol dehydrogenase family)</fullName>
    </submittedName>
</protein>
<proteinExistence type="inferred from homology"/>
<comment type="similarity">
    <text evidence="1">Belongs to the short-chain dehydrogenases/reductases (SDR) family.</text>
</comment>
<keyword evidence="4" id="KW-1185">Reference proteome</keyword>
<dbReference type="PROSITE" id="PS00061">
    <property type="entry name" value="ADH_SHORT"/>
    <property type="match status" value="1"/>
</dbReference>
<dbReference type="FunFam" id="3.40.50.720:FF:000084">
    <property type="entry name" value="Short-chain dehydrogenase reductase"/>
    <property type="match status" value="1"/>
</dbReference>
<dbReference type="NCBIfam" id="NF005214">
    <property type="entry name" value="PRK06701.1"/>
    <property type="match status" value="1"/>
</dbReference>
<dbReference type="EMBL" id="JACHXK010000005">
    <property type="protein sequence ID" value="MBB3110753.1"/>
    <property type="molecule type" value="Genomic_DNA"/>
</dbReference>
<dbReference type="AlphaFoldDB" id="A0A7W5AXV3"/>
<dbReference type="Pfam" id="PF13561">
    <property type="entry name" value="adh_short_C2"/>
    <property type="match status" value="1"/>
</dbReference>
<dbReference type="Proteomes" id="UP000570361">
    <property type="component" value="Unassembled WGS sequence"/>
</dbReference>
<gene>
    <name evidence="3" type="ORF">FHS18_002820</name>
</gene>
<accession>A0A7W5AXV3</accession>
<dbReference type="SUPFAM" id="SSF51735">
    <property type="entry name" value="NAD(P)-binding Rossmann-fold domains"/>
    <property type="match status" value="1"/>
</dbReference>
<name>A0A7W5AXV3_9BACL</name>
<dbReference type="PANTHER" id="PTHR48107">
    <property type="entry name" value="NADPH-DEPENDENT ALDEHYDE REDUCTASE-LIKE PROTEIN, CHLOROPLASTIC-RELATED"/>
    <property type="match status" value="1"/>
</dbReference>
<evidence type="ECO:0000313" key="4">
    <source>
        <dbReference type="Proteomes" id="UP000570361"/>
    </source>
</evidence>
<organism evidence="3 4">
    <name type="scientific">Paenibacillus phyllosphaerae</name>
    <dbReference type="NCBI Taxonomy" id="274593"/>
    <lineage>
        <taxon>Bacteria</taxon>
        <taxon>Bacillati</taxon>
        <taxon>Bacillota</taxon>
        <taxon>Bacilli</taxon>
        <taxon>Bacillales</taxon>
        <taxon>Paenibacillaceae</taxon>
        <taxon>Paenibacillus</taxon>
    </lineage>
</organism>
<dbReference type="RefSeq" id="WP_183600642.1">
    <property type="nucleotide sequence ID" value="NZ_JACHXK010000005.1"/>
</dbReference>
<dbReference type="InterPro" id="IPR002347">
    <property type="entry name" value="SDR_fam"/>
</dbReference>
<keyword evidence="2" id="KW-0560">Oxidoreductase</keyword>
<dbReference type="CDD" id="cd05355">
    <property type="entry name" value="SDR_c1"/>
    <property type="match status" value="1"/>
</dbReference>
<dbReference type="PRINTS" id="PR00080">
    <property type="entry name" value="SDRFAMILY"/>
</dbReference>
<dbReference type="InterPro" id="IPR036291">
    <property type="entry name" value="NAD(P)-bd_dom_sf"/>
</dbReference>